<dbReference type="EMBL" id="JAIWYP010000009">
    <property type="protein sequence ID" value="KAH3771810.1"/>
    <property type="molecule type" value="Genomic_DNA"/>
</dbReference>
<accession>A0A9D4E4I3</accession>
<name>A0A9D4E4I3_DREPO</name>
<dbReference type="InterPro" id="IPR036465">
    <property type="entry name" value="vWFA_dom_sf"/>
</dbReference>
<evidence type="ECO:0000259" key="1">
    <source>
        <dbReference type="PROSITE" id="PS50234"/>
    </source>
</evidence>
<dbReference type="PANTHER" id="PTHR24020">
    <property type="entry name" value="COLLAGEN ALPHA"/>
    <property type="match status" value="1"/>
</dbReference>
<dbReference type="Pfam" id="PF00092">
    <property type="entry name" value="VWA"/>
    <property type="match status" value="1"/>
</dbReference>
<organism evidence="2 3">
    <name type="scientific">Dreissena polymorpha</name>
    <name type="common">Zebra mussel</name>
    <name type="synonym">Mytilus polymorpha</name>
    <dbReference type="NCBI Taxonomy" id="45954"/>
    <lineage>
        <taxon>Eukaryota</taxon>
        <taxon>Metazoa</taxon>
        <taxon>Spiralia</taxon>
        <taxon>Lophotrochozoa</taxon>
        <taxon>Mollusca</taxon>
        <taxon>Bivalvia</taxon>
        <taxon>Autobranchia</taxon>
        <taxon>Heteroconchia</taxon>
        <taxon>Euheterodonta</taxon>
        <taxon>Imparidentia</taxon>
        <taxon>Neoheterodontei</taxon>
        <taxon>Myida</taxon>
        <taxon>Dreissenoidea</taxon>
        <taxon>Dreissenidae</taxon>
        <taxon>Dreissena</taxon>
    </lineage>
</organism>
<evidence type="ECO:0000313" key="2">
    <source>
        <dbReference type="EMBL" id="KAH3771810.1"/>
    </source>
</evidence>
<dbReference type="AlphaFoldDB" id="A0A9D4E4I3"/>
<keyword evidence="3" id="KW-1185">Reference proteome</keyword>
<dbReference type="PROSITE" id="PS50234">
    <property type="entry name" value="VWFA"/>
    <property type="match status" value="1"/>
</dbReference>
<dbReference type="Proteomes" id="UP000828390">
    <property type="component" value="Unassembled WGS sequence"/>
</dbReference>
<comment type="caution">
    <text evidence="2">The sequence shown here is derived from an EMBL/GenBank/DDBJ whole genome shotgun (WGS) entry which is preliminary data.</text>
</comment>
<evidence type="ECO:0000313" key="3">
    <source>
        <dbReference type="Proteomes" id="UP000828390"/>
    </source>
</evidence>
<dbReference type="Gene3D" id="3.40.50.410">
    <property type="entry name" value="von Willebrand factor, type A domain"/>
    <property type="match status" value="1"/>
</dbReference>
<dbReference type="SUPFAM" id="SSF53300">
    <property type="entry name" value="vWA-like"/>
    <property type="match status" value="1"/>
</dbReference>
<dbReference type="InterPro" id="IPR002035">
    <property type="entry name" value="VWF_A"/>
</dbReference>
<dbReference type="PANTHER" id="PTHR24020:SF20">
    <property type="entry name" value="PH DOMAIN-CONTAINING PROTEIN"/>
    <property type="match status" value="1"/>
</dbReference>
<dbReference type="InterPro" id="IPR050525">
    <property type="entry name" value="ECM_Assembly_Org"/>
</dbReference>
<protein>
    <recommendedName>
        <fullName evidence="1">VWFA domain-containing protein</fullName>
    </recommendedName>
</protein>
<gene>
    <name evidence="2" type="ORF">DPMN_173139</name>
</gene>
<proteinExistence type="predicted"/>
<reference evidence="2" key="2">
    <citation type="submission" date="2020-11" db="EMBL/GenBank/DDBJ databases">
        <authorList>
            <person name="McCartney M.A."/>
            <person name="Auch B."/>
            <person name="Kono T."/>
            <person name="Mallez S."/>
            <person name="Becker A."/>
            <person name="Gohl D.M."/>
            <person name="Silverstein K.A.T."/>
            <person name="Koren S."/>
            <person name="Bechman K.B."/>
            <person name="Herman A."/>
            <person name="Abrahante J.E."/>
            <person name="Garbe J."/>
        </authorList>
    </citation>
    <scope>NUCLEOTIDE SEQUENCE</scope>
    <source>
        <strain evidence="2">Duluth1</strain>
        <tissue evidence="2">Whole animal</tissue>
    </source>
</reference>
<reference evidence="2" key="1">
    <citation type="journal article" date="2019" name="bioRxiv">
        <title>The Genome of the Zebra Mussel, Dreissena polymorpha: A Resource for Invasive Species Research.</title>
        <authorList>
            <person name="McCartney M.A."/>
            <person name="Auch B."/>
            <person name="Kono T."/>
            <person name="Mallez S."/>
            <person name="Zhang Y."/>
            <person name="Obille A."/>
            <person name="Becker A."/>
            <person name="Abrahante J.E."/>
            <person name="Garbe J."/>
            <person name="Badalamenti J.P."/>
            <person name="Herman A."/>
            <person name="Mangelson H."/>
            <person name="Liachko I."/>
            <person name="Sullivan S."/>
            <person name="Sone E.D."/>
            <person name="Koren S."/>
            <person name="Silverstein K.A.T."/>
            <person name="Beckman K.B."/>
            <person name="Gohl D.M."/>
        </authorList>
    </citation>
    <scope>NUCLEOTIDE SEQUENCE</scope>
    <source>
        <strain evidence="2">Duluth1</strain>
        <tissue evidence="2">Whole animal</tissue>
    </source>
</reference>
<feature type="domain" description="VWFA" evidence="1">
    <location>
        <begin position="1"/>
        <end position="106"/>
    </location>
</feature>
<sequence length="134" mass="14183">MTYLGGGTNDADAFTFVGNQVMSQNHGARGDVPRIAVMITDGGSANSQAAIAAAQKLGQQNVGILAVGVGSQVNHAELNNIVDAPSSQNAFYVNAYDNLDSITNNLLTQMCKGRKNCVLYNVFLETIIDIFQSI</sequence>